<proteinExistence type="predicted"/>
<dbReference type="RefSeq" id="WP_344151265.1">
    <property type="nucleotide sequence ID" value="NZ_BAAANF010000010.1"/>
</dbReference>
<sequence>MKSRIAAVMAAGTCAVLTLAAPAASAADDVTAPVQVSADAGAFFRNAASVTLKYAFKDPGTEEEPGSGLADYDVRYQEEARPAGVRRMGPPRGVAEDDRHHRHPHRRAWYRDLLPGASPRCDWQRERVE</sequence>
<protein>
    <recommendedName>
        <fullName evidence="5">DUF2207 domain-containing protein</fullName>
    </recommendedName>
</protein>
<evidence type="ECO:0000256" key="2">
    <source>
        <dbReference type="SAM" id="SignalP"/>
    </source>
</evidence>
<evidence type="ECO:0000256" key="1">
    <source>
        <dbReference type="SAM" id="MobiDB-lite"/>
    </source>
</evidence>
<feature type="region of interest" description="Disordered" evidence="1">
    <location>
        <begin position="80"/>
        <end position="104"/>
    </location>
</feature>
<gene>
    <name evidence="3" type="ORF">GCM10009745_31020</name>
</gene>
<dbReference type="EMBL" id="BAAANF010000010">
    <property type="protein sequence ID" value="GAA1684411.1"/>
    <property type="molecule type" value="Genomic_DNA"/>
</dbReference>
<organism evidence="3 4">
    <name type="scientific">Kribbella yunnanensis</name>
    <dbReference type="NCBI Taxonomy" id="190194"/>
    <lineage>
        <taxon>Bacteria</taxon>
        <taxon>Bacillati</taxon>
        <taxon>Actinomycetota</taxon>
        <taxon>Actinomycetes</taxon>
        <taxon>Propionibacteriales</taxon>
        <taxon>Kribbellaceae</taxon>
        <taxon>Kribbella</taxon>
    </lineage>
</organism>
<keyword evidence="4" id="KW-1185">Reference proteome</keyword>
<feature type="signal peptide" evidence="2">
    <location>
        <begin position="1"/>
        <end position="26"/>
    </location>
</feature>
<accession>A0ABP4T9F4</accession>
<evidence type="ECO:0000313" key="4">
    <source>
        <dbReference type="Proteomes" id="UP001500280"/>
    </source>
</evidence>
<reference evidence="4" key="1">
    <citation type="journal article" date="2019" name="Int. J. Syst. Evol. Microbiol.">
        <title>The Global Catalogue of Microorganisms (GCM) 10K type strain sequencing project: providing services to taxonomists for standard genome sequencing and annotation.</title>
        <authorList>
            <consortium name="The Broad Institute Genomics Platform"/>
            <consortium name="The Broad Institute Genome Sequencing Center for Infectious Disease"/>
            <person name="Wu L."/>
            <person name="Ma J."/>
        </authorList>
    </citation>
    <scope>NUCLEOTIDE SEQUENCE [LARGE SCALE GENOMIC DNA]</scope>
    <source>
        <strain evidence="4">JCM 14307</strain>
    </source>
</reference>
<evidence type="ECO:0008006" key="5">
    <source>
        <dbReference type="Google" id="ProtNLM"/>
    </source>
</evidence>
<keyword evidence="2" id="KW-0732">Signal</keyword>
<name>A0ABP4T9F4_9ACTN</name>
<comment type="caution">
    <text evidence="3">The sequence shown here is derived from an EMBL/GenBank/DDBJ whole genome shotgun (WGS) entry which is preliminary data.</text>
</comment>
<evidence type="ECO:0000313" key="3">
    <source>
        <dbReference type="EMBL" id="GAA1684411.1"/>
    </source>
</evidence>
<dbReference type="Proteomes" id="UP001500280">
    <property type="component" value="Unassembled WGS sequence"/>
</dbReference>
<feature type="chain" id="PRO_5045902434" description="DUF2207 domain-containing protein" evidence="2">
    <location>
        <begin position="27"/>
        <end position="129"/>
    </location>
</feature>